<dbReference type="Proteomes" id="UP000799777">
    <property type="component" value="Unassembled WGS sequence"/>
</dbReference>
<dbReference type="EMBL" id="ML978191">
    <property type="protein sequence ID" value="KAF2030341.1"/>
    <property type="molecule type" value="Genomic_DNA"/>
</dbReference>
<dbReference type="OrthoDB" id="3927840at2759"/>
<accession>A0A9P4H8Q1</accession>
<evidence type="ECO:0000313" key="3">
    <source>
        <dbReference type="Proteomes" id="UP000799777"/>
    </source>
</evidence>
<dbReference type="Gene3D" id="1.20.1280.50">
    <property type="match status" value="1"/>
</dbReference>
<dbReference type="SUPFAM" id="SSF81383">
    <property type="entry name" value="F-box domain"/>
    <property type="match status" value="1"/>
</dbReference>
<protein>
    <recommendedName>
        <fullName evidence="1">F-box domain-containing protein</fullName>
    </recommendedName>
</protein>
<dbReference type="InterPro" id="IPR036047">
    <property type="entry name" value="F-box-like_dom_sf"/>
</dbReference>
<dbReference type="Pfam" id="PF12937">
    <property type="entry name" value="F-box-like"/>
    <property type="match status" value="1"/>
</dbReference>
<organism evidence="2 3">
    <name type="scientific">Setomelanomma holmii</name>
    <dbReference type="NCBI Taxonomy" id="210430"/>
    <lineage>
        <taxon>Eukaryota</taxon>
        <taxon>Fungi</taxon>
        <taxon>Dikarya</taxon>
        <taxon>Ascomycota</taxon>
        <taxon>Pezizomycotina</taxon>
        <taxon>Dothideomycetes</taxon>
        <taxon>Pleosporomycetidae</taxon>
        <taxon>Pleosporales</taxon>
        <taxon>Pleosporineae</taxon>
        <taxon>Phaeosphaeriaceae</taxon>
        <taxon>Setomelanomma</taxon>
    </lineage>
</organism>
<evidence type="ECO:0000259" key="1">
    <source>
        <dbReference type="PROSITE" id="PS50181"/>
    </source>
</evidence>
<evidence type="ECO:0000313" key="2">
    <source>
        <dbReference type="EMBL" id="KAF2030341.1"/>
    </source>
</evidence>
<dbReference type="PROSITE" id="PS50181">
    <property type="entry name" value="FBOX"/>
    <property type="match status" value="1"/>
</dbReference>
<name>A0A9P4H8Q1_9PLEO</name>
<dbReference type="InterPro" id="IPR001810">
    <property type="entry name" value="F-box_dom"/>
</dbReference>
<comment type="caution">
    <text evidence="2">The sequence shown here is derived from an EMBL/GenBank/DDBJ whole genome shotgun (WGS) entry which is preliminary data.</text>
</comment>
<sequence length="441" mass="50704">MVAPLDTLPTELINEVITYLRPHHLTKLARVSKRYRDFAQAALWRNIELHRQDAHDDYYAMNAFLDCPRAWFDDELRDPWSYRDKYARDRVFERHNAKFGTAVRNLYRTADQSQHWMVIATYVRHLCLTITHKSPPCIWDMMLSLPNLSTLEAIGQIDASGQSPPPCTFVREAKADKVHVIRLRGYIPAAFVLAMCEISVNSIRTLDLGLLDPPVNNQVERSPGAMWTAHYFAPRGPLWFPDVEVPCFTFLTHLHLCKPGHMTGGPDSWMEAYPEDEEHNKSELKNWTALIHAARRSLIELRLEQRPARHADWIMGEEMSPHSQTNFNHSFIPKDGDFIHHLLEIVFAADVVFPALKRLMIRGVNLLNIEDELGDTLEGFLSKRLPGVDVDDRDGYHMFVSGMTGAVVGWQNLDGLLPHLDPKENPFARYLDWANDTCYTV</sequence>
<keyword evidence="3" id="KW-1185">Reference proteome</keyword>
<proteinExistence type="predicted"/>
<gene>
    <name evidence="2" type="ORF">EK21DRAFT_112062</name>
</gene>
<reference evidence="2" key="1">
    <citation type="journal article" date="2020" name="Stud. Mycol.">
        <title>101 Dothideomycetes genomes: a test case for predicting lifestyles and emergence of pathogens.</title>
        <authorList>
            <person name="Haridas S."/>
            <person name="Albert R."/>
            <person name="Binder M."/>
            <person name="Bloem J."/>
            <person name="Labutti K."/>
            <person name="Salamov A."/>
            <person name="Andreopoulos B."/>
            <person name="Baker S."/>
            <person name="Barry K."/>
            <person name="Bills G."/>
            <person name="Bluhm B."/>
            <person name="Cannon C."/>
            <person name="Castanera R."/>
            <person name="Culley D."/>
            <person name="Daum C."/>
            <person name="Ezra D."/>
            <person name="Gonzalez J."/>
            <person name="Henrissat B."/>
            <person name="Kuo A."/>
            <person name="Liang C."/>
            <person name="Lipzen A."/>
            <person name="Lutzoni F."/>
            <person name="Magnuson J."/>
            <person name="Mondo S."/>
            <person name="Nolan M."/>
            <person name="Ohm R."/>
            <person name="Pangilinan J."/>
            <person name="Park H.-J."/>
            <person name="Ramirez L."/>
            <person name="Alfaro M."/>
            <person name="Sun H."/>
            <person name="Tritt A."/>
            <person name="Yoshinaga Y."/>
            <person name="Zwiers L.-H."/>
            <person name="Turgeon B."/>
            <person name="Goodwin S."/>
            <person name="Spatafora J."/>
            <person name="Crous P."/>
            <person name="Grigoriev I."/>
        </authorList>
    </citation>
    <scope>NUCLEOTIDE SEQUENCE</scope>
    <source>
        <strain evidence="2">CBS 110217</strain>
    </source>
</reference>
<feature type="domain" description="F-box" evidence="1">
    <location>
        <begin position="2"/>
        <end position="47"/>
    </location>
</feature>
<dbReference type="AlphaFoldDB" id="A0A9P4H8Q1"/>